<dbReference type="InterPro" id="IPR050484">
    <property type="entry name" value="Transf_Hexapept/Carb_Anhydrase"/>
</dbReference>
<dbReference type="InterPro" id="IPR011004">
    <property type="entry name" value="Trimer_LpxA-like_sf"/>
</dbReference>
<proteinExistence type="predicted"/>
<protein>
    <submittedName>
        <fullName evidence="1">Gamma carbonic anhydrase family protein</fullName>
    </submittedName>
</protein>
<accession>A0A5Q6S3E3</accession>
<evidence type="ECO:0000313" key="1">
    <source>
        <dbReference type="EMBL" id="KAA1424907.1"/>
    </source>
</evidence>
<dbReference type="InterPro" id="IPR047324">
    <property type="entry name" value="LbH_gamma_CA-like"/>
</dbReference>
<dbReference type="PANTHER" id="PTHR13061:SF29">
    <property type="entry name" value="GAMMA CARBONIC ANHYDRASE-LIKE 1, MITOCHONDRIAL-RELATED"/>
    <property type="match status" value="1"/>
</dbReference>
<dbReference type="Pfam" id="PF00132">
    <property type="entry name" value="Hexapep"/>
    <property type="match status" value="1"/>
</dbReference>
<gene>
    <name evidence="1" type="ORF">FE697_003095</name>
</gene>
<dbReference type="PANTHER" id="PTHR13061">
    <property type="entry name" value="DYNACTIN SUBUNIT P25"/>
    <property type="match status" value="1"/>
</dbReference>
<evidence type="ECO:0000313" key="2">
    <source>
        <dbReference type="Proteomes" id="UP000307768"/>
    </source>
</evidence>
<sequence>MTDAPLLRTIAGTSPDLDPTSYVAPTAVLTGAVTLGPQASVWYGAVLRADNAPITIGERSNVQDGCVFHVDTDKPVTLGSGVSVGHRAVLHGCTVEDDSLIGMGAVVLNGAKIGAGSMVAAGTVVLENADIPPGSLVAGVPGKVRRALTDEERERLTVNARNYLALTELHRDAE</sequence>
<dbReference type="RefSeq" id="WP_149768079.1">
    <property type="nucleotide sequence ID" value="NZ_VDFQ02000001.1"/>
</dbReference>
<dbReference type="InterPro" id="IPR001451">
    <property type="entry name" value="Hexapep"/>
</dbReference>
<dbReference type="AlphaFoldDB" id="A0A5Q6S3E3"/>
<name>A0A5Q6S3E3_9ACTN</name>
<dbReference type="OrthoDB" id="9803036at2"/>
<dbReference type="CDD" id="cd04645">
    <property type="entry name" value="LbH_gamma_CA_like"/>
    <property type="match status" value="1"/>
</dbReference>
<organism evidence="1 2">
    <name type="scientific">Mumia zhuanghuii</name>
    <dbReference type="NCBI Taxonomy" id="2585211"/>
    <lineage>
        <taxon>Bacteria</taxon>
        <taxon>Bacillati</taxon>
        <taxon>Actinomycetota</taxon>
        <taxon>Actinomycetes</taxon>
        <taxon>Propionibacteriales</taxon>
        <taxon>Nocardioidaceae</taxon>
        <taxon>Mumia</taxon>
    </lineage>
</organism>
<dbReference type="Proteomes" id="UP000307768">
    <property type="component" value="Unassembled WGS sequence"/>
</dbReference>
<dbReference type="SUPFAM" id="SSF51161">
    <property type="entry name" value="Trimeric LpxA-like enzymes"/>
    <property type="match status" value="1"/>
</dbReference>
<dbReference type="EMBL" id="VDFQ02000001">
    <property type="protein sequence ID" value="KAA1424907.1"/>
    <property type="molecule type" value="Genomic_DNA"/>
</dbReference>
<dbReference type="Gene3D" id="2.160.10.10">
    <property type="entry name" value="Hexapeptide repeat proteins"/>
    <property type="match status" value="1"/>
</dbReference>
<reference evidence="1 2" key="1">
    <citation type="submission" date="2019-09" db="EMBL/GenBank/DDBJ databases">
        <title>Mumia zhuanghuii sp. nov. isolated from the intestinal contents of plateau pika (Ochotona curzoniae) in the Qinghai-Tibet plateau of China.</title>
        <authorList>
            <person name="Tian Z."/>
        </authorList>
    </citation>
    <scope>NUCLEOTIDE SEQUENCE [LARGE SCALE GENOMIC DNA]</scope>
    <source>
        <strain evidence="2">350</strain>
    </source>
</reference>
<comment type="caution">
    <text evidence="1">The sequence shown here is derived from an EMBL/GenBank/DDBJ whole genome shotgun (WGS) entry which is preliminary data.</text>
</comment>